<proteinExistence type="predicted"/>
<accession>A0ABT8D5U9</accession>
<dbReference type="Proteomes" id="UP001243846">
    <property type="component" value="Unassembled WGS sequence"/>
</dbReference>
<keyword evidence="2" id="KW-1133">Transmembrane helix</keyword>
<feature type="transmembrane region" description="Helical" evidence="2">
    <location>
        <begin position="6"/>
        <end position="24"/>
    </location>
</feature>
<comment type="caution">
    <text evidence="3">The sequence shown here is derived from an EMBL/GenBank/DDBJ whole genome shotgun (WGS) entry which is preliminary data.</text>
</comment>
<organism evidence="3 4">
    <name type="scientific">Paracoccus cavernae</name>
    <dbReference type="NCBI Taxonomy" id="1571207"/>
    <lineage>
        <taxon>Bacteria</taxon>
        <taxon>Pseudomonadati</taxon>
        <taxon>Pseudomonadota</taxon>
        <taxon>Alphaproteobacteria</taxon>
        <taxon>Rhodobacterales</taxon>
        <taxon>Paracoccaceae</taxon>
        <taxon>Paracoccus</taxon>
    </lineage>
</organism>
<protein>
    <recommendedName>
        <fullName evidence="5">Envelope stress response membrane protein PspB</fullName>
    </recommendedName>
</protein>
<dbReference type="EMBL" id="JAUFRC010000001">
    <property type="protein sequence ID" value="MDN3712112.1"/>
    <property type="molecule type" value="Genomic_DNA"/>
</dbReference>
<gene>
    <name evidence="3" type="ORF">QWZ10_10475</name>
</gene>
<sequence>MTEIREFWAMIIGGVSFVAWLVRLEARVNANAKEIARLEIQMDEDRRDAKDSRRETHDLLREVQRDIKLLLGRGHQIHWNDKTSPPR</sequence>
<evidence type="ECO:0000313" key="4">
    <source>
        <dbReference type="Proteomes" id="UP001243846"/>
    </source>
</evidence>
<keyword evidence="1" id="KW-0175">Coiled coil</keyword>
<keyword evidence="2" id="KW-0472">Membrane</keyword>
<dbReference type="RefSeq" id="WP_377683653.1">
    <property type="nucleotide sequence ID" value="NZ_JBHMDZ010000002.1"/>
</dbReference>
<keyword evidence="4" id="KW-1185">Reference proteome</keyword>
<evidence type="ECO:0008006" key="5">
    <source>
        <dbReference type="Google" id="ProtNLM"/>
    </source>
</evidence>
<evidence type="ECO:0000256" key="2">
    <source>
        <dbReference type="SAM" id="Phobius"/>
    </source>
</evidence>
<evidence type="ECO:0000313" key="3">
    <source>
        <dbReference type="EMBL" id="MDN3712112.1"/>
    </source>
</evidence>
<keyword evidence="2" id="KW-0812">Transmembrane</keyword>
<reference evidence="4" key="1">
    <citation type="journal article" date="2019" name="Int. J. Syst. Evol. Microbiol.">
        <title>The Global Catalogue of Microorganisms (GCM) 10K type strain sequencing project: providing services to taxonomists for standard genome sequencing and annotation.</title>
        <authorList>
            <consortium name="The Broad Institute Genomics Platform"/>
            <consortium name="The Broad Institute Genome Sequencing Center for Infectious Disease"/>
            <person name="Wu L."/>
            <person name="Ma J."/>
        </authorList>
    </citation>
    <scope>NUCLEOTIDE SEQUENCE [LARGE SCALE GENOMIC DNA]</scope>
    <source>
        <strain evidence="4">CECT 8482</strain>
    </source>
</reference>
<name>A0ABT8D5U9_9RHOB</name>
<feature type="coiled-coil region" evidence="1">
    <location>
        <begin position="21"/>
        <end position="55"/>
    </location>
</feature>
<evidence type="ECO:0000256" key="1">
    <source>
        <dbReference type="SAM" id="Coils"/>
    </source>
</evidence>